<feature type="domain" description="C2H2-type" evidence="6">
    <location>
        <begin position="296"/>
        <end position="323"/>
    </location>
</feature>
<dbReference type="Proteomes" id="UP000694620">
    <property type="component" value="Chromosome 17"/>
</dbReference>
<evidence type="ECO:0000256" key="3">
    <source>
        <dbReference type="ARBA" id="ARBA00022771"/>
    </source>
</evidence>
<dbReference type="AlphaFoldDB" id="A0A8C4TIN5"/>
<dbReference type="FunFam" id="3.30.160.60:FF:002343">
    <property type="entry name" value="Zinc finger protein 33A"/>
    <property type="match status" value="1"/>
</dbReference>
<dbReference type="PROSITE" id="PS50157">
    <property type="entry name" value="ZINC_FINGER_C2H2_2"/>
    <property type="match status" value="7"/>
</dbReference>
<evidence type="ECO:0000256" key="1">
    <source>
        <dbReference type="ARBA" id="ARBA00022723"/>
    </source>
</evidence>
<reference evidence="7" key="2">
    <citation type="submission" date="2025-08" db="UniProtKB">
        <authorList>
            <consortium name="Ensembl"/>
        </authorList>
    </citation>
    <scope>IDENTIFICATION</scope>
</reference>
<dbReference type="Pfam" id="PF13912">
    <property type="entry name" value="zf-C2H2_6"/>
    <property type="match status" value="6"/>
</dbReference>
<dbReference type="PANTHER" id="PTHR24379">
    <property type="entry name" value="KRAB AND ZINC FINGER DOMAIN-CONTAINING"/>
    <property type="match status" value="1"/>
</dbReference>
<feature type="domain" description="C2H2-type" evidence="6">
    <location>
        <begin position="159"/>
        <end position="186"/>
    </location>
</feature>
<dbReference type="InterPro" id="IPR013087">
    <property type="entry name" value="Znf_C2H2_type"/>
</dbReference>
<keyword evidence="4" id="KW-0862">Zinc</keyword>
<dbReference type="GeneTree" id="ENSGT00940000162287"/>
<feature type="domain" description="C2H2-type" evidence="6">
    <location>
        <begin position="352"/>
        <end position="375"/>
    </location>
</feature>
<dbReference type="GO" id="GO:0005634">
    <property type="term" value="C:nucleus"/>
    <property type="evidence" value="ECO:0007669"/>
    <property type="project" value="TreeGrafter"/>
</dbReference>
<protein>
    <submittedName>
        <fullName evidence="7">Zinc finger protein 629-like</fullName>
    </submittedName>
</protein>
<organism evidence="7 8">
    <name type="scientific">Erpetoichthys calabaricus</name>
    <name type="common">Rope fish</name>
    <name type="synonym">Calamoichthys calabaricus</name>
    <dbReference type="NCBI Taxonomy" id="27687"/>
    <lineage>
        <taxon>Eukaryota</taxon>
        <taxon>Metazoa</taxon>
        <taxon>Chordata</taxon>
        <taxon>Craniata</taxon>
        <taxon>Vertebrata</taxon>
        <taxon>Euteleostomi</taxon>
        <taxon>Actinopterygii</taxon>
        <taxon>Polypteriformes</taxon>
        <taxon>Polypteridae</taxon>
        <taxon>Erpetoichthys</taxon>
    </lineage>
</organism>
<dbReference type="Pfam" id="PF00096">
    <property type="entry name" value="zf-C2H2"/>
    <property type="match status" value="2"/>
</dbReference>
<keyword evidence="8" id="KW-1185">Reference proteome</keyword>
<dbReference type="GO" id="GO:0008270">
    <property type="term" value="F:zinc ion binding"/>
    <property type="evidence" value="ECO:0007669"/>
    <property type="project" value="UniProtKB-KW"/>
</dbReference>
<evidence type="ECO:0000256" key="5">
    <source>
        <dbReference type="PROSITE-ProRule" id="PRU00042"/>
    </source>
</evidence>
<dbReference type="InterPro" id="IPR036236">
    <property type="entry name" value="Znf_C2H2_sf"/>
</dbReference>
<proteinExistence type="predicted"/>
<dbReference type="GeneID" id="114667256"/>
<feature type="domain" description="C2H2-type" evidence="6">
    <location>
        <begin position="131"/>
        <end position="158"/>
    </location>
</feature>
<name>A0A8C4TIN5_ERPCA</name>
<dbReference type="SMART" id="SM00355">
    <property type="entry name" value="ZnF_C2H2"/>
    <property type="match status" value="13"/>
</dbReference>
<reference evidence="7" key="1">
    <citation type="submission" date="2021-06" db="EMBL/GenBank/DDBJ databases">
        <authorList>
            <consortium name="Wellcome Sanger Institute Data Sharing"/>
        </authorList>
    </citation>
    <scope>NUCLEOTIDE SEQUENCE [LARGE SCALE GENOMIC DNA]</scope>
</reference>
<reference evidence="7" key="3">
    <citation type="submission" date="2025-09" db="UniProtKB">
        <authorList>
            <consortium name="Ensembl"/>
        </authorList>
    </citation>
    <scope>IDENTIFICATION</scope>
</reference>
<dbReference type="GO" id="GO:0000977">
    <property type="term" value="F:RNA polymerase II transcription regulatory region sequence-specific DNA binding"/>
    <property type="evidence" value="ECO:0007669"/>
    <property type="project" value="TreeGrafter"/>
</dbReference>
<sequence length="575" mass="66738">MMELVTVKEEALDDEIILVEIKEEGMEVNEKDITTIFVKDDDEVKHSVADLLKAPFAHQISLQCFECNVVFSDFKAKEQHMKEMHPEEYQEYFTAEISIIQCRICQRSFSSSWELVGHQCGRDGHNDKVCFKCPVCGDHFERPTAFIMHKRSHVGQSRYVCKECGKTWNTLQRHILHRQTHIGDSPGVCREQEQKLKHPKSLKMVKHEDAEEDEDKILSSSVCDKSLQCGECRIFFSDLKAKELHSKEEHPVEKQKYIAVGNSLFNCQVCLRSFSSSWELLGHECGTDSHCEKVHFKCPVCADRFERPTAFIMHKRSHVGQSRYVCTDCGKTWKTLNRLMTHRRTHKGERPHQCEECGRTFKQFSALEKHLLTHTVLVDKETSSSVAVRNQNKSLQCLQCFMTFRDLETTERHMRFKHPLEYEKRLQGSTVFACSVCDQTFPSSLQLSVHQRTHKKWSLPSRGIEDAEMGDEEEEKEEEFKSLLEQNISSNKDNTSTSHKCLHCHITFSNLKTKERHMNTKHPPGCSEILPRPPKGQPRPFCCSVCGERFIQEVTLREHLQKNHPGTPNWLDLWS</sequence>
<dbReference type="SUPFAM" id="SSF57667">
    <property type="entry name" value="beta-beta-alpha zinc fingers"/>
    <property type="match status" value="4"/>
</dbReference>
<dbReference type="Ensembl" id="ENSECRT00000032475.1">
    <property type="protein sequence ID" value="ENSECRP00000031802.1"/>
    <property type="gene ID" value="ENSECRG00000021529.1"/>
</dbReference>
<accession>A0A8C4TIN5</accession>
<keyword evidence="3 5" id="KW-0863">Zinc-finger</keyword>
<feature type="domain" description="C2H2-type" evidence="6">
    <location>
        <begin position="324"/>
        <end position="351"/>
    </location>
</feature>
<dbReference type="Gene3D" id="3.30.160.60">
    <property type="entry name" value="Classic Zinc Finger"/>
    <property type="match status" value="7"/>
</dbReference>
<evidence type="ECO:0000313" key="7">
    <source>
        <dbReference type="Ensembl" id="ENSECRP00000031802.1"/>
    </source>
</evidence>
<evidence type="ECO:0000259" key="6">
    <source>
        <dbReference type="PROSITE" id="PS50157"/>
    </source>
</evidence>
<feature type="domain" description="C2H2-type" evidence="6">
    <location>
        <begin position="541"/>
        <end position="569"/>
    </location>
</feature>
<keyword evidence="2" id="KW-0677">Repeat</keyword>
<dbReference type="GO" id="GO:0000981">
    <property type="term" value="F:DNA-binding transcription factor activity, RNA polymerase II-specific"/>
    <property type="evidence" value="ECO:0007669"/>
    <property type="project" value="TreeGrafter"/>
</dbReference>
<evidence type="ECO:0000313" key="8">
    <source>
        <dbReference type="Proteomes" id="UP000694620"/>
    </source>
</evidence>
<dbReference type="PANTHER" id="PTHR24379:SF133">
    <property type="entry name" value="ZFP617 PROTEIN-RELATED"/>
    <property type="match status" value="1"/>
</dbReference>
<dbReference type="RefSeq" id="XP_028678326.1">
    <property type="nucleotide sequence ID" value="XM_028822493.2"/>
</dbReference>
<feature type="domain" description="C2H2-type" evidence="6">
    <location>
        <begin position="432"/>
        <end position="454"/>
    </location>
</feature>
<evidence type="ECO:0000256" key="4">
    <source>
        <dbReference type="ARBA" id="ARBA00022833"/>
    </source>
</evidence>
<evidence type="ECO:0000256" key="2">
    <source>
        <dbReference type="ARBA" id="ARBA00022737"/>
    </source>
</evidence>
<dbReference type="PROSITE" id="PS00028">
    <property type="entry name" value="ZINC_FINGER_C2H2_1"/>
    <property type="match status" value="11"/>
</dbReference>
<keyword evidence="1" id="KW-0479">Metal-binding</keyword>
<gene>
    <name evidence="7" type="primary">LOC114667256</name>
</gene>